<accession>A0A1G2GTE6</accession>
<sequence length="158" mass="17884">MVNFATAVYDTIKVCQSDRYLFSPDSLSDDLKRLGPWRIEDKCLYVPGDTGLELTDVVRLGESVVSGGEMMKRANELQCAGQGHAEAITRNHRVVPRKWHDLNLLFPATVWYSRNDRAYIPAVRCNFRLARFSFIPSGELFNEFSKLVVCVADQPVAN</sequence>
<name>A0A1G2GTE6_9BACT</name>
<dbReference type="Proteomes" id="UP000179106">
    <property type="component" value="Unassembled WGS sequence"/>
</dbReference>
<gene>
    <name evidence="1" type="ORF">A3B25_03390</name>
</gene>
<evidence type="ECO:0000313" key="1">
    <source>
        <dbReference type="EMBL" id="OGZ53078.1"/>
    </source>
</evidence>
<dbReference type="EMBL" id="MHNW01000031">
    <property type="protein sequence ID" value="OGZ53078.1"/>
    <property type="molecule type" value="Genomic_DNA"/>
</dbReference>
<proteinExistence type="predicted"/>
<dbReference type="AlphaFoldDB" id="A0A1G2GTE6"/>
<reference evidence="1 2" key="1">
    <citation type="journal article" date="2016" name="Nat. Commun.">
        <title>Thousands of microbial genomes shed light on interconnected biogeochemical processes in an aquifer system.</title>
        <authorList>
            <person name="Anantharaman K."/>
            <person name="Brown C.T."/>
            <person name="Hug L.A."/>
            <person name="Sharon I."/>
            <person name="Castelle C.J."/>
            <person name="Probst A.J."/>
            <person name="Thomas B.C."/>
            <person name="Singh A."/>
            <person name="Wilkins M.J."/>
            <person name="Karaoz U."/>
            <person name="Brodie E.L."/>
            <person name="Williams K.H."/>
            <person name="Hubbard S.S."/>
            <person name="Banfield J.F."/>
        </authorList>
    </citation>
    <scope>NUCLEOTIDE SEQUENCE [LARGE SCALE GENOMIC DNA]</scope>
</reference>
<comment type="caution">
    <text evidence="1">The sequence shown here is derived from an EMBL/GenBank/DDBJ whole genome shotgun (WGS) entry which is preliminary data.</text>
</comment>
<protein>
    <submittedName>
        <fullName evidence="1">Uncharacterized protein</fullName>
    </submittedName>
</protein>
<organism evidence="1 2">
    <name type="scientific">Candidatus Ryanbacteria bacterium RIFCSPLOWO2_01_FULL_48_26</name>
    <dbReference type="NCBI Taxonomy" id="1802126"/>
    <lineage>
        <taxon>Bacteria</taxon>
        <taxon>Candidatus Ryaniibacteriota</taxon>
    </lineage>
</organism>
<evidence type="ECO:0000313" key="2">
    <source>
        <dbReference type="Proteomes" id="UP000179106"/>
    </source>
</evidence>
<dbReference type="STRING" id="1802126.A3B25_03390"/>